<keyword evidence="8" id="KW-0333">Golgi apparatus</keyword>
<keyword evidence="4" id="KW-0210">Decarboxylase</keyword>
<evidence type="ECO:0000256" key="11">
    <source>
        <dbReference type="ARBA" id="ARBA00023239"/>
    </source>
</evidence>
<name>A0A538TPX5_UNCEI</name>
<evidence type="ECO:0000256" key="1">
    <source>
        <dbReference type="ARBA" id="ARBA00001911"/>
    </source>
</evidence>
<evidence type="ECO:0000256" key="9">
    <source>
        <dbReference type="ARBA" id="ARBA00023136"/>
    </source>
</evidence>
<evidence type="ECO:0000313" key="16">
    <source>
        <dbReference type="Proteomes" id="UP000316609"/>
    </source>
</evidence>
<comment type="subcellular location">
    <subcellularLocation>
        <location evidence="2">Golgi apparatus membrane</location>
        <topology evidence="2">Single-pass type II membrane protein</topology>
    </subcellularLocation>
    <subcellularLocation>
        <location evidence="12">Golgi apparatus</location>
        <location evidence="12">Golgi stack membrane</location>
    </subcellularLocation>
</comment>
<keyword evidence="10" id="KW-0325">Glycoprotein</keyword>
<feature type="compositionally biased region" description="Polar residues" evidence="13">
    <location>
        <begin position="321"/>
        <end position="330"/>
    </location>
</feature>
<evidence type="ECO:0000256" key="7">
    <source>
        <dbReference type="ARBA" id="ARBA00023027"/>
    </source>
</evidence>
<keyword evidence="9" id="KW-0472">Membrane</keyword>
<dbReference type="PANTHER" id="PTHR43078">
    <property type="entry name" value="UDP-GLUCURONIC ACID DECARBOXYLASE-RELATED"/>
    <property type="match status" value="1"/>
</dbReference>
<comment type="cofactor">
    <cofactor evidence="1">
        <name>NAD(+)</name>
        <dbReference type="ChEBI" id="CHEBI:57540"/>
    </cofactor>
</comment>
<dbReference type="GO" id="GO:0042732">
    <property type="term" value="P:D-xylose metabolic process"/>
    <property type="evidence" value="ECO:0007669"/>
    <property type="project" value="InterPro"/>
</dbReference>
<organism evidence="15 16">
    <name type="scientific">Eiseniibacteriota bacterium</name>
    <dbReference type="NCBI Taxonomy" id="2212470"/>
    <lineage>
        <taxon>Bacteria</taxon>
        <taxon>Candidatus Eiseniibacteriota</taxon>
    </lineage>
</organism>
<evidence type="ECO:0000256" key="3">
    <source>
        <dbReference type="ARBA" id="ARBA00022692"/>
    </source>
</evidence>
<dbReference type="FunFam" id="3.40.50.720:FF:000065">
    <property type="entry name" value="UDP-glucuronic acid decarboxylase 1"/>
    <property type="match status" value="1"/>
</dbReference>
<dbReference type="Pfam" id="PF01370">
    <property type="entry name" value="Epimerase"/>
    <property type="match status" value="1"/>
</dbReference>
<dbReference type="SUPFAM" id="SSF51735">
    <property type="entry name" value="NAD(P)-binding Rossmann-fold domains"/>
    <property type="match status" value="1"/>
</dbReference>
<keyword evidence="7" id="KW-0520">NAD</keyword>
<dbReference type="AlphaFoldDB" id="A0A538TPX5"/>
<sequence length="353" mass="38665">MRILVAGGAGMIGSHLCERLISTGHEVICVDNLITGRRANLKALLSHPGFHFVQHDVVLELPTFPRLHRVYHLASPASPIGYTRSPIETLRVNSEGTRRLLELAALHRARLLYTSTSEIYGDPLEHPQTEAYRGNVSCTGPRSMYDEAKRYGEALTMAYVRARHVDARIVRIFNTYGPRADADDGRLVGNLITQALTGRAMTIYGDGTQTRSLCYVSDTVEGLIQAMESARARGEVINLGNPDERTVLECARIVRDLIGSTSEFVFMPPAVGDDPKVRCPDIRKGQALLGWGPTVGIREGLTHTIAHFREVLGMGAVRDPQPSTNGTLASHSRRDRTPLRAPARAGDAPTRSS</sequence>
<evidence type="ECO:0000313" key="15">
    <source>
        <dbReference type="EMBL" id="TMQ65658.1"/>
    </source>
</evidence>
<evidence type="ECO:0000256" key="13">
    <source>
        <dbReference type="SAM" id="MobiDB-lite"/>
    </source>
</evidence>
<evidence type="ECO:0000256" key="12">
    <source>
        <dbReference type="ARBA" id="ARBA00037859"/>
    </source>
</evidence>
<comment type="caution">
    <text evidence="15">The sequence shown here is derived from an EMBL/GenBank/DDBJ whole genome shotgun (WGS) entry which is preliminary data.</text>
</comment>
<dbReference type="Gene3D" id="3.40.50.720">
    <property type="entry name" value="NAD(P)-binding Rossmann-like Domain"/>
    <property type="match status" value="1"/>
</dbReference>
<evidence type="ECO:0000256" key="2">
    <source>
        <dbReference type="ARBA" id="ARBA00004323"/>
    </source>
</evidence>
<dbReference type="Proteomes" id="UP000316609">
    <property type="component" value="Unassembled WGS sequence"/>
</dbReference>
<evidence type="ECO:0000256" key="8">
    <source>
        <dbReference type="ARBA" id="ARBA00023034"/>
    </source>
</evidence>
<reference evidence="15 16" key="1">
    <citation type="journal article" date="2019" name="Nat. Microbiol.">
        <title>Mediterranean grassland soil C-N compound turnover is dependent on rainfall and depth, and is mediated by genomically divergent microorganisms.</title>
        <authorList>
            <person name="Diamond S."/>
            <person name="Andeer P.F."/>
            <person name="Li Z."/>
            <person name="Crits-Christoph A."/>
            <person name="Burstein D."/>
            <person name="Anantharaman K."/>
            <person name="Lane K.R."/>
            <person name="Thomas B.C."/>
            <person name="Pan C."/>
            <person name="Northen T.R."/>
            <person name="Banfield J.F."/>
        </authorList>
    </citation>
    <scope>NUCLEOTIDE SEQUENCE [LARGE SCALE GENOMIC DNA]</scope>
    <source>
        <strain evidence="15">WS_8</strain>
    </source>
</reference>
<feature type="domain" description="NAD-dependent epimerase/dehydratase" evidence="14">
    <location>
        <begin position="3"/>
        <end position="240"/>
    </location>
</feature>
<keyword evidence="5" id="KW-0735">Signal-anchor</keyword>
<keyword evidence="11" id="KW-0456">Lyase</keyword>
<evidence type="ECO:0000259" key="14">
    <source>
        <dbReference type="Pfam" id="PF01370"/>
    </source>
</evidence>
<dbReference type="GO" id="GO:0005737">
    <property type="term" value="C:cytoplasm"/>
    <property type="evidence" value="ECO:0007669"/>
    <property type="project" value="TreeGrafter"/>
</dbReference>
<protein>
    <submittedName>
        <fullName evidence="15">NAD-dependent epimerase/dehydratase family protein</fullName>
    </submittedName>
</protein>
<evidence type="ECO:0000256" key="5">
    <source>
        <dbReference type="ARBA" id="ARBA00022968"/>
    </source>
</evidence>
<feature type="region of interest" description="Disordered" evidence="13">
    <location>
        <begin position="316"/>
        <end position="353"/>
    </location>
</feature>
<dbReference type="InterPro" id="IPR044516">
    <property type="entry name" value="UXS-like"/>
</dbReference>
<dbReference type="PANTHER" id="PTHR43078:SF6">
    <property type="entry name" value="UDP-GLUCURONIC ACID DECARBOXYLASE 1"/>
    <property type="match status" value="1"/>
</dbReference>
<keyword evidence="3" id="KW-0812">Transmembrane</keyword>
<dbReference type="InterPro" id="IPR001509">
    <property type="entry name" value="Epimerase_deHydtase"/>
</dbReference>
<dbReference type="EMBL" id="VBOY01000068">
    <property type="protein sequence ID" value="TMQ65658.1"/>
    <property type="molecule type" value="Genomic_DNA"/>
</dbReference>
<dbReference type="GO" id="GO:0070403">
    <property type="term" value="F:NAD+ binding"/>
    <property type="evidence" value="ECO:0007669"/>
    <property type="project" value="InterPro"/>
</dbReference>
<evidence type="ECO:0000256" key="4">
    <source>
        <dbReference type="ARBA" id="ARBA00022793"/>
    </source>
</evidence>
<accession>A0A538TPX5</accession>
<gene>
    <name evidence="15" type="ORF">E6K78_07300</name>
</gene>
<evidence type="ECO:0000256" key="6">
    <source>
        <dbReference type="ARBA" id="ARBA00022989"/>
    </source>
</evidence>
<dbReference type="InterPro" id="IPR036291">
    <property type="entry name" value="NAD(P)-bd_dom_sf"/>
</dbReference>
<keyword evidence="6" id="KW-1133">Transmembrane helix</keyword>
<evidence type="ECO:0000256" key="10">
    <source>
        <dbReference type="ARBA" id="ARBA00023180"/>
    </source>
</evidence>
<dbReference type="GO" id="GO:0048040">
    <property type="term" value="F:UDP-glucuronate decarboxylase activity"/>
    <property type="evidence" value="ECO:0007669"/>
    <property type="project" value="TreeGrafter"/>
</dbReference>
<proteinExistence type="predicted"/>